<name>A0A8J2VRF4_9RHOB</name>
<evidence type="ECO:0000313" key="4">
    <source>
        <dbReference type="Proteomes" id="UP000602745"/>
    </source>
</evidence>
<feature type="signal peptide" evidence="2">
    <location>
        <begin position="1"/>
        <end position="19"/>
    </location>
</feature>
<proteinExistence type="predicted"/>
<evidence type="ECO:0000256" key="1">
    <source>
        <dbReference type="SAM" id="MobiDB-lite"/>
    </source>
</evidence>
<evidence type="ECO:0000313" key="3">
    <source>
        <dbReference type="EMBL" id="GGE37605.1"/>
    </source>
</evidence>
<protein>
    <recommendedName>
        <fullName evidence="5">DUF2865 domain-containing protein</fullName>
    </recommendedName>
</protein>
<keyword evidence="4" id="KW-1185">Reference proteome</keyword>
<dbReference type="Pfam" id="PF11064">
    <property type="entry name" value="DUF2865"/>
    <property type="match status" value="1"/>
</dbReference>
<reference evidence="3" key="1">
    <citation type="journal article" date="2014" name="Int. J. Syst. Evol. Microbiol.">
        <title>Complete genome sequence of Corynebacterium casei LMG S-19264T (=DSM 44701T), isolated from a smear-ripened cheese.</title>
        <authorList>
            <consortium name="US DOE Joint Genome Institute (JGI-PGF)"/>
            <person name="Walter F."/>
            <person name="Albersmeier A."/>
            <person name="Kalinowski J."/>
            <person name="Ruckert C."/>
        </authorList>
    </citation>
    <scope>NUCLEOTIDE SEQUENCE</scope>
    <source>
        <strain evidence="3">CCM 7684</strain>
    </source>
</reference>
<feature type="compositionally biased region" description="Basic and acidic residues" evidence="1">
    <location>
        <begin position="280"/>
        <end position="303"/>
    </location>
</feature>
<dbReference type="RefSeq" id="WP_188408922.1">
    <property type="nucleotide sequence ID" value="NZ_BMCP01000001.1"/>
</dbReference>
<dbReference type="InterPro" id="IPR021293">
    <property type="entry name" value="DUF2865"/>
</dbReference>
<gene>
    <name evidence="3" type="ORF">GCM10007276_13790</name>
</gene>
<feature type="chain" id="PRO_5035214706" description="DUF2865 domain-containing protein" evidence="2">
    <location>
        <begin position="20"/>
        <end position="310"/>
    </location>
</feature>
<accession>A0A8J2VRF4</accession>
<dbReference type="Proteomes" id="UP000602745">
    <property type="component" value="Unassembled WGS sequence"/>
</dbReference>
<evidence type="ECO:0000256" key="2">
    <source>
        <dbReference type="SAM" id="SignalP"/>
    </source>
</evidence>
<comment type="caution">
    <text evidence="3">The sequence shown here is derived from an EMBL/GenBank/DDBJ whole genome shotgun (WGS) entry which is preliminary data.</text>
</comment>
<sequence length="310" mass="34214">MRSFAIGIGIMLFSAGAAAAQASQTCVQLERQLASLDQNSVSPQQIRRAEENVARQRYELDRTIAYSRSLGCGRTFLFGPAPSPECRGIDARIDQQRNNLDQLMVQAQRARAGDPNRDVRRNQILAALGQNQCGPQYANAPQQPRRGGIFGLLFGGGAQEEIIEPTVPYSDDSRPNNDSFRTVCVRMCDGFFYPISYSTTPSNFARDAAICQQTCPGTQADLFTYPNPGGDMHQAANMNAESYTNLENAFRYQKEFVKDCSCKPAGQTWAQALSNGQDPTIREGDIVIDEDRAREMSAPKKPDQPQQSQP</sequence>
<feature type="region of interest" description="Disordered" evidence="1">
    <location>
        <begin position="273"/>
        <end position="310"/>
    </location>
</feature>
<keyword evidence="2" id="KW-0732">Signal</keyword>
<dbReference type="AlphaFoldDB" id="A0A8J2VRF4"/>
<reference evidence="3" key="2">
    <citation type="submission" date="2020-09" db="EMBL/GenBank/DDBJ databases">
        <authorList>
            <person name="Sun Q."/>
            <person name="Sedlacek I."/>
        </authorList>
    </citation>
    <scope>NUCLEOTIDE SEQUENCE</scope>
    <source>
        <strain evidence="3">CCM 7684</strain>
    </source>
</reference>
<dbReference type="EMBL" id="BMCP01000001">
    <property type="protein sequence ID" value="GGE37605.1"/>
    <property type="molecule type" value="Genomic_DNA"/>
</dbReference>
<organism evidence="3 4">
    <name type="scientific">Agaricicola taiwanensis</name>
    <dbReference type="NCBI Taxonomy" id="591372"/>
    <lineage>
        <taxon>Bacteria</taxon>
        <taxon>Pseudomonadati</taxon>
        <taxon>Pseudomonadota</taxon>
        <taxon>Alphaproteobacteria</taxon>
        <taxon>Rhodobacterales</taxon>
        <taxon>Paracoccaceae</taxon>
        <taxon>Agaricicola</taxon>
    </lineage>
</organism>
<evidence type="ECO:0008006" key="5">
    <source>
        <dbReference type="Google" id="ProtNLM"/>
    </source>
</evidence>